<name>A0AAN9ETZ4_CLITE</name>
<evidence type="ECO:0000313" key="1">
    <source>
        <dbReference type="EMBL" id="KAK7263158.1"/>
    </source>
</evidence>
<reference evidence="1 2" key="1">
    <citation type="submission" date="2024-01" db="EMBL/GenBank/DDBJ databases">
        <title>The genomes of 5 underutilized Papilionoideae crops provide insights into root nodulation and disease resistance.</title>
        <authorList>
            <person name="Yuan L."/>
        </authorList>
    </citation>
    <scope>NUCLEOTIDE SEQUENCE [LARGE SCALE GENOMIC DNA]</scope>
    <source>
        <strain evidence="1">LY-2023</strain>
        <tissue evidence="1">Leaf</tissue>
    </source>
</reference>
<protein>
    <submittedName>
        <fullName evidence="1">Uncharacterized protein</fullName>
    </submittedName>
</protein>
<evidence type="ECO:0000313" key="2">
    <source>
        <dbReference type="Proteomes" id="UP001359559"/>
    </source>
</evidence>
<dbReference type="AlphaFoldDB" id="A0AAN9ETZ4"/>
<keyword evidence="2" id="KW-1185">Reference proteome</keyword>
<accession>A0AAN9ETZ4</accession>
<dbReference type="Proteomes" id="UP001359559">
    <property type="component" value="Unassembled WGS sequence"/>
</dbReference>
<organism evidence="1 2">
    <name type="scientific">Clitoria ternatea</name>
    <name type="common">Butterfly pea</name>
    <dbReference type="NCBI Taxonomy" id="43366"/>
    <lineage>
        <taxon>Eukaryota</taxon>
        <taxon>Viridiplantae</taxon>
        <taxon>Streptophyta</taxon>
        <taxon>Embryophyta</taxon>
        <taxon>Tracheophyta</taxon>
        <taxon>Spermatophyta</taxon>
        <taxon>Magnoliopsida</taxon>
        <taxon>eudicotyledons</taxon>
        <taxon>Gunneridae</taxon>
        <taxon>Pentapetalae</taxon>
        <taxon>rosids</taxon>
        <taxon>fabids</taxon>
        <taxon>Fabales</taxon>
        <taxon>Fabaceae</taxon>
        <taxon>Papilionoideae</taxon>
        <taxon>50 kb inversion clade</taxon>
        <taxon>NPAAA clade</taxon>
        <taxon>indigoferoid/millettioid clade</taxon>
        <taxon>Phaseoleae</taxon>
        <taxon>Clitoria</taxon>
    </lineage>
</organism>
<dbReference type="EMBL" id="JAYKXN010000008">
    <property type="protein sequence ID" value="KAK7263158.1"/>
    <property type="molecule type" value="Genomic_DNA"/>
</dbReference>
<proteinExistence type="predicted"/>
<sequence>MFVFGSSIPLKVKTKASPIVIQITRRSAVEVIRQLREEIIELRRKCSMPVEKVSHLGHHQPEASKQNVSHIPHYLKIATYNDEHQS</sequence>
<comment type="caution">
    <text evidence="1">The sequence shown here is derived from an EMBL/GenBank/DDBJ whole genome shotgun (WGS) entry which is preliminary data.</text>
</comment>
<gene>
    <name evidence="1" type="ORF">RJT34_30743</name>
</gene>